<dbReference type="Proteomes" id="UP000320533">
    <property type="component" value="Chromosome"/>
</dbReference>
<dbReference type="Gene3D" id="2.60.120.1390">
    <property type="match status" value="1"/>
</dbReference>
<proteinExistence type="predicted"/>
<evidence type="ECO:0000313" key="2">
    <source>
        <dbReference type="EMBL" id="CUP67443.1"/>
    </source>
</evidence>
<dbReference type="InterPro" id="IPR021345">
    <property type="entry name" value="DUF2961"/>
</dbReference>
<dbReference type="EMBL" id="CZBF01000002">
    <property type="protein sequence ID" value="CUP67443.1"/>
    <property type="molecule type" value="Genomic_DNA"/>
</dbReference>
<dbReference type="Pfam" id="PF11175">
    <property type="entry name" value="DUF2961"/>
    <property type="match status" value="1"/>
</dbReference>
<sequence length="383" mass="43631">MKTLLVISVLLAFTLLGHAQIWKVPEGHETRWTSFENPTGAKGTAAQVNKGAKGSAFGRIMAGDSCVLLSQQGPGIINRIWLTVSKRNPKMLRALRIKFYWDNSVVPAVDVPLGDFFGNPLSRTSRFENCFFSNPEKRSFNCSIPMPYRTGAKVVFVNTSDEDLTHLFYDINFTKLPEWDSEMSYFHAVWREDKSTKLGVDYTVLPQLSGRGRFLGVSLGIFANKAYETTWWGEGEIKFYIDGDKEFPTLSGTGVEDYIGTAWGQGEYSHRYQGCPIANADSCWWSMYRFHVQDPIYFHHDIRVTLQQIGGAPYQKVLELYKAKVPLVPVTIDRSGKLKFYRLLDENSDLHITDKDFPPGFVNFYRQDHVTSTAYFYLDRPAV</sequence>
<evidence type="ECO:0000313" key="4">
    <source>
        <dbReference type="Proteomes" id="UP000320533"/>
    </source>
</evidence>
<evidence type="ECO:0000313" key="3">
    <source>
        <dbReference type="Proteomes" id="UP000095788"/>
    </source>
</evidence>
<reference evidence="1 4" key="2">
    <citation type="submission" date="2019-06" db="EMBL/GenBank/DDBJ databases">
        <title>Complete genome sequence of Bacteroides uniformis NBRC 113350.</title>
        <authorList>
            <person name="Miura T."/>
            <person name="Furukawa M."/>
            <person name="Shimamura M."/>
            <person name="Ohyama Y."/>
            <person name="Yamazoe A."/>
            <person name="Kawasaki H."/>
        </authorList>
    </citation>
    <scope>NUCLEOTIDE SEQUENCE [LARGE SCALE GENOMIC DNA]</scope>
    <source>
        <strain evidence="1 4">NBRC 113350</strain>
    </source>
</reference>
<gene>
    <name evidence="1" type="ORF">Bun01g_05090</name>
    <name evidence="2" type="ORF">ERS852554_01433</name>
</gene>
<name>A0A174GT86_BACUN</name>
<dbReference type="Proteomes" id="UP000095788">
    <property type="component" value="Unassembled WGS sequence"/>
</dbReference>
<protein>
    <submittedName>
        <fullName evidence="2">Protein of uncharacterized function (DUF2961)</fullName>
    </submittedName>
</protein>
<accession>A0A174GT86</accession>
<organism evidence="2 3">
    <name type="scientific">Bacteroides uniformis</name>
    <dbReference type="NCBI Taxonomy" id="820"/>
    <lineage>
        <taxon>Bacteria</taxon>
        <taxon>Pseudomonadati</taxon>
        <taxon>Bacteroidota</taxon>
        <taxon>Bacteroidia</taxon>
        <taxon>Bacteroidales</taxon>
        <taxon>Bacteroidaceae</taxon>
        <taxon>Bacteroides</taxon>
    </lineage>
</organism>
<reference evidence="2 3" key="1">
    <citation type="submission" date="2015-09" db="EMBL/GenBank/DDBJ databases">
        <authorList>
            <consortium name="Pathogen Informatics"/>
        </authorList>
    </citation>
    <scope>NUCLEOTIDE SEQUENCE [LARGE SCALE GENOMIC DNA]</scope>
    <source>
        <strain evidence="2 3">2789STDY5834942</strain>
    </source>
</reference>
<evidence type="ECO:0000313" key="1">
    <source>
        <dbReference type="EMBL" id="BBK86139.1"/>
    </source>
</evidence>
<dbReference type="RefSeq" id="WP_064774935.1">
    <property type="nucleotide sequence ID" value="NZ_AP019724.1"/>
</dbReference>
<dbReference type="KEGG" id="bun:Bun01g_05090"/>
<dbReference type="EMBL" id="AP019724">
    <property type="protein sequence ID" value="BBK86139.1"/>
    <property type="molecule type" value="Genomic_DNA"/>
</dbReference>
<dbReference type="AlphaFoldDB" id="A0A174GT86"/>